<dbReference type="InterPro" id="IPR024311">
    <property type="entry name" value="Lipocalin-like"/>
</dbReference>
<evidence type="ECO:0000313" key="3">
    <source>
        <dbReference type="EMBL" id="SFN57359.1"/>
    </source>
</evidence>
<evidence type="ECO:0000256" key="1">
    <source>
        <dbReference type="SAM" id="SignalP"/>
    </source>
</evidence>
<dbReference type="RefSeq" id="WP_091521390.1">
    <property type="nucleotide sequence ID" value="NZ_FOVI01000007.1"/>
</dbReference>
<evidence type="ECO:0000259" key="2">
    <source>
        <dbReference type="Pfam" id="PF13648"/>
    </source>
</evidence>
<keyword evidence="4" id="KW-1185">Reference proteome</keyword>
<keyword evidence="1" id="KW-0732">Signal</keyword>
<dbReference type="Pfam" id="PF13648">
    <property type="entry name" value="Lipocalin_4"/>
    <property type="match status" value="1"/>
</dbReference>
<dbReference type="OrthoDB" id="1350614at2"/>
<feature type="chain" id="PRO_5011601447" description="Lipocalin-like domain-containing protein" evidence="1">
    <location>
        <begin position="20"/>
        <end position="159"/>
    </location>
</feature>
<dbReference type="STRING" id="913024.SAMN05421741_10797"/>
<protein>
    <recommendedName>
        <fullName evidence="2">Lipocalin-like domain-containing protein</fullName>
    </recommendedName>
</protein>
<accession>A0A1I5A564</accession>
<dbReference type="EMBL" id="FOVI01000007">
    <property type="protein sequence ID" value="SFN57359.1"/>
    <property type="molecule type" value="Genomic_DNA"/>
</dbReference>
<organism evidence="3 4">
    <name type="scientific">Paenimyroides ummariense</name>
    <dbReference type="NCBI Taxonomy" id="913024"/>
    <lineage>
        <taxon>Bacteria</taxon>
        <taxon>Pseudomonadati</taxon>
        <taxon>Bacteroidota</taxon>
        <taxon>Flavobacteriia</taxon>
        <taxon>Flavobacteriales</taxon>
        <taxon>Flavobacteriaceae</taxon>
        <taxon>Paenimyroides</taxon>
    </lineage>
</organism>
<proteinExistence type="predicted"/>
<dbReference type="AlphaFoldDB" id="A0A1I5A564"/>
<name>A0A1I5A564_9FLAO</name>
<evidence type="ECO:0000313" key="4">
    <source>
        <dbReference type="Proteomes" id="UP000199036"/>
    </source>
</evidence>
<reference evidence="4" key="1">
    <citation type="submission" date="2016-10" db="EMBL/GenBank/DDBJ databases">
        <authorList>
            <person name="Varghese N."/>
            <person name="Submissions S."/>
        </authorList>
    </citation>
    <scope>NUCLEOTIDE SEQUENCE [LARGE SCALE GENOMIC DNA]</scope>
    <source>
        <strain evidence="4">DS-12</strain>
    </source>
</reference>
<dbReference type="Proteomes" id="UP000199036">
    <property type="component" value="Unassembled WGS sequence"/>
</dbReference>
<feature type="domain" description="Lipocalin-like" evidence="2">
    <location>
        <begin position="39"/>
        <end position="135"/>
    </location>
</feature>
<feature type="signal peptide" evidence="1">
    <location>
        <begin position="1"/>
        <end position="19"/>
    </location>
</feature>
<dbReference type="PROSITE" id="PS51257">
    <property type="entry name" value="PROKAR_LIPOPROTEIN"/>
    <property type="match status" value="1"/>
</dbReference>
<gene>
    <name evidence="3" type="ORF">SAMN05421741_10797</name>
</gene>
<sequence length="159" mass="18000">MKKLVALSALLSLTLVSCIVDDRPAGDQSGSQDKTETLLLGKWNMVKRENYQNGNLVLEEDLKPFSCDYHYYDLKTDGIKDDVYHDLQNCSLIIYSGTWSYNPISKQITLYDNNTEDGTTIAEVKSLTKTDSKLKIISYLGKPTPNGTEVYLYLEKQTK</sequence>